<feature type="region of interest" description="Disordered" evidence="1">
    <location>
        <begin position="1"/>
        <end position="31"/>
    </location>
</feature>
<dbReference type="AlphaFoldDB" id="A0A7R9DWB4"/>
<sequence length="31" mass="3346">MANLTRQSDGRGGRVSQTPLRHLGGCRQHGV</sequence>
<accession>A0A7R9DWB4</accession>
<gene>
    <name evidence="2" type="ORF">TPSB3V08_LOCUS14487</name>
</gene>
<organism evidence="2">
    <name type="scientific">Timema poppense</name>
    <name type="common">Walking stick</name>
    <dbReference type="NCBI Taxonomy" id="170557"/>
    <lineage>
        <taxon>Eukaryota</taxon>
        <taxon>Metazoa</taxon>
        <taxon>Ecdysozoa</taxon>
        <taxon>Arthropoda</taxon>
        <taxon>Hexapoda</taxon>
        <taxon>Insecta</taxon>
        <taxon>Pterygota</taxon>
        <taxon>Neoptera</taxon>
        <taxon>Polyneoptera</taxon>
        <taxon>Phasmatodea</taxon>
        <taxon>Timematodea</taxon>
        <taxon>Timematoidea</taxon>
        <taxon>Timematidae</taxon>
        <taxon>Timema</taxon>
    </lineage>
</organism>
<evidence type="ECO:0000313" key="2">
    <source>
        <dbReference type="EMBL" id="CAD7421072.1"/>
    </source>
</evidence>
<name>A0A7R9DWB4_TIMPO</name>
<protein>
    <submittedName>
        <fullName evidence="2">Uncharacterized protein</fullName>
    </submittedName>
</protein>
<dbReference type="EMBL" id="OD042594">
    <property type="protein sequence ID" value="CAD7421072.1"/>
    <property type="molecule type" value="Genomic_DNA"/>
</dbReference>
<proteinExistence type="predicted"/>
<reference evidence="2" key="1">
    <citation type="submission" date="2020-11" db="EMBL/GenBank/DDBJ databases">
        <authorList>
            <person name="Tran Van P."/>
        </authorList>
    </citation>
    <scope>NUCLEOTIDE SEQUENCE</scope>
</reference>
<evidence type="ECO:0000256" key="1">
    <source>
        <dbReference type="SAM" id="MobiDB-lite"/>
    </source>
</evidence>